<dbReference type="EMBL" id="BPQB01000113">
    <property type="protein sequence ID" value="GJE99564.1"/>
    <property type="molecule type" value="Genomic_DNA"/>
</dbReference>
<comment type="caution">
    <text evidence="4">The sequence shown here is derived from an EMBL/GenBank/DDBJ whole genome shotgun (WGS) entry which is preliminary data.</text>
</comment>
<evidence type="ECO:0000313" key="4">
    <source>
        <dbReference type="EMBL" id="GJE99564.1"/>
    </source>
</evidence>
<dbReference type="Proteomes" id="UP000703269">
    <property type="component" value="Unassembled WGS sequence"/>
</dbReference>
<feature type="transmembrane region" description="Helical" evidence="2">
    <location>
        <begin position="169"/>
        <end position="191"/>
    </location>
</feature>
<evidence type="ECO:0000313" key="5">
    <source>
        <dbReference type="Proteomes" id="UP000703269"/>
    </source>
</evidence>
<dbReference type="OrthoDB" id="3245083at2759"/>
<feature type="compositionally biased region" description="Polar residues" evidence="1">
    <location>
        <begin position="329"/>
        <end position="341"/>
    </location>
</feature>
<name>A0A9P3LMC5_9APHY</name>
<dbReference type="AlphaFoldDB" id="A0A9P3LMC5"/>
<evidence type="ECO:0000256" key="2">
    <source>
        <dbReference type="SAM" id="Phobius"/>
    </source>
</evidence>
<evidence type="ECO:0000256" key="1">
    <source>
        <dbReference type="SAM" id="MobiDB-lite"/>
    </source>
</evidence>
<feature type="chain" id="PRO_5040318776" evidence="3">
    <location>
        <begin position="25"/>
        <end position="400"/>
    </location>
</feature>
<protein>
    <submittedName>
        <fullName evidence="4">Uncharacterized protein</fullName>
    </submittedName>
</protein>
<accession>A0A9P3LMC5</accession>
<feature type="region of interest" description="Disordered" evidence="1">
    <location>
        <begin position="304"/>
        <end position="390"/>
    </location>
</feature>
<keyword evidence="3" id="KW-0732">Signal</keyword>
<feature type="region of interest" description="Disordered" evidence="1">
    <location>
        <begin position="129"/>
        <end position="150"/>
    </location>
</feature>
<organism evidence="4 5">
    <name type="scientific">Phanerochaete sordida</name>
    <dbReference type="NCBI Taxonomy" id="48140"/>
    <lineage>
        <taxon>Eukaryota</taxon>
        <taxon>Fungi</taxon>
        <taxon>Dikarya</taxon>
        <taxon>Basidiomycota</taxon>
        <taxon>Agaricomycotina</taxon>
        <taxon>Agaricomycetes</taxon>
        <taxon>Polyporales</taxon>
        <taxon>Phanerochaetaceae</taxon>
        <taxon>Phanerochaete</taxon>
    </lineage>
</organism>
<evidence type="ECO:0000256" key="3">
    <source>
        <dbReference type="SAM" id="SignalP"/>
    </source>
</evidence>
<sequence length="400" mass="43477">MNGSYLRRILFCFLLAHCWPTSAALNISWIRPAAGDVYGAGSQIIGEWQSDTGYPSPSFRLCNEQAGSSTFDGSDGEDGGCGAAVKPSVQRDANSGSYLVTLTVPQVLQECNYVLEMYVDAGSSVSPSFSLSPSPSSEAQPDGAARSPASTAYQAMPDLAQTRAPVSPAAYAVPLSIAGVIIVLAGVICVVQRRELLRERAETHEESKRFQSMFHGTGGFLRRFTIRRFTLRRPQSDSQLPSVGRAPSIPESILEEKNELADEGDRYTRVYVPHSDRRPRPATKEPFYTTTTGRNMAAHSFQTQLSPRVPHSPSHAPAASRVRTPQRLGLSTTGHDASITSHVVDRYLRPSPRSTQLRGPTPSPAQKAHVRRHAAGASWASNPPRSFKGDIYDEVARRLG</sequence>
<proteinExistence type="predicted"/>
<reference evidence="4 5" key="1">
    <citation type="submission" date="2021-08" db="EMBL/GenBank/DDBJ databases">
        <title>Draft Genome Sequence of Phanerochaete sordida strain YK-624.</title>
        <authorList>
            <person name="Mori T."/>
            <person name="Dohra H."/>
            <person name="Suzuki T."/>
            <person name="Kawagishi H."/>
            <person name="Hirai H."/>
        </authorList>
    </citation>
    <scope>NUCLEOTIDE SEQUENCE [LARGE SCALE GENOMIC DNA]</scope>
    <source>
        <strain evidence="4 5">YK-624</strain>
    </source>
</reference>
<keyword evidence="2" id="KW-0812">Transmembrane</keyword>
<gene>
    <name evidence="4" type="ORF">PsYK624_158310</name>
</gene>
<keyword evidence="5" id="KW-1185">Reference proteome</keyword>
<feature type="signal peptide" evidence="3">
    <location>
        <begin position="1"/>
        <end position="24"/>
    </location>
</feature>
<keyword evidence="2" id="KW-0472">Membrane</keyword>
<keyword evidence="2" id="KW-1133">Transmembrane helix</keyword>